<name>A0A6F9DVY8_9ASCI</name>
<keyword evidence="1" id="KW-0472">Membrane</keyword>
<evidence type="ECO:0000256" key="1">
    <source>
        <dbReference type="SAM" id="Phobius"/>
    </source>
</evidence>
<dbReference type="AlphaFoldDB" id="A0A6F9DVY8"/>
<keyword evidence="1 2" id="KW-0812">Transmembrane</keyword>
<dbReference type="Pfam" id="PF20479">
    <property type="entry name" value="TMEM128"/>
    <property type="match status" value="1"/>
</dbReference>
<organism evidence="2">
    <name type="scientific">Phallusia mammillata</name>
    <dbReference type="NCBI Taxonomy" id="59560"/>
    <lineage>
        <taxon>Eukaryota</taxon>
        <taxon>Metazoa</taxon>
        <taxon>Chordata</taxon>
        <taxon>Tunicata</taxon>
        <taxon>Ascidiacea</taxon>
        <taxon>Phlebobranchia</taxon>
        <taxon>Ascidiidae</taxon>
        <taxon>Phallusia</taxon>
    </lineage>
</organism>
<feature type="transmembrane region" description="Helical" evidence="1">
    <location>
        <begin position="15"/>
        <end position="36"/>
    </location>
</feature>
<dbReference type="InterPro" id="IPR033579">
    <property type="entry name" value="TMEM128"/>
</dbReference>
<proteinExistence type="evidence at transcript level"/>
<reference evidence="2" key="1">
    <citation type="submission" date="2020-04" db="EMBL/GenBank/DDBJ databases">
        <authorList>
            <person name="Neveu A P."/>
        </authorList>
    </citation>
    <scope>NUCLEOTIDE SEQUENCE</scope>
    <source>
        <tissue evidence="2">Whole embryo</tissue>
    </source>
</reference>
<feature type="transmembrane region" description="Helical" evidence="1">
    <location>
        <begin position="91"/>
        <end position="114"/>
    </location>
</feature>
<protein>
    <submittedName>
        <fullName evidence="2">Transmembrane protein 128-like</fullName>
    </submittedName>
</protein>
<accession>A0A6F9DVY8</accession>
<keyword evidence="1" id="KW-1133">Transmembrane helix</keyword>
<dbReference type="PANTHER" id="PTHR31134:SF1">
    <property type="entry name" value="TRANSMEMBRANE PROTEIN 128"/>
    <property type="match status" value="1"/>
</dbReference>
<gene>
    <name evidence="2" type="primary">Tmem128</name>
</gene>
<sequence>MDSKKIERKHENQPVSSIGFDTITWIILSAVTLYYTDIVNALKVDHRISGYFLHLAVISSIIAFSIGLYFIVWVSMVKGVHSDDWETYVPFGIPIATGSGVSAGICWTIALWGVYGIKSPIIVFILFMGFVMTVSIIPSWSEEKPTPKKTQ</sequence>
<dbReference type="EMBL" id="LR791173">
    <property type="protein sequence ID" value="CAB3267035.1"/>
    <property type="molecule type" value="mRNA"/>
</dbReference>
<dbReference type="PANTHER" id="PTHR31134">
    <property type="entry name" value="TRANSMEMBRANE PROTEIN 128"/>
    <property type="match status" value="1"/>
</dbReference>
<evidence type="ECO:0000313" key="2">
    <source>
        <dbReference type="EMBL" id="CAB3267035.1"/>
    </source>
</evidence>
<feature type="transmembrane region" description="Helical" evidence="1">
    <location>
        <begin position="48"/>
        <end position="71"/>
    </location>
</feature>
<feature type="transmembrane region" description="Helical" evidence="1">
    <location>
        <begin position="121"/>
        <end position="141"/>
    </location>
</feature>